<comment type="caution">
    <text evidence="10">The sequence shown here is derived from an EMBL/GenBank/DDBJ whole genome shotgun (WGS) entry which is preliminary data.</text>
</comment>
<dbReference type="InterPro" id="IPR023408">
    <property type="entry name" value="MscS_beta-dom_sf"/>
</dbReference>
<evidence type="ECO:0000256" key="6">
    <source>
        <dbReference type="ARBA" id="ARBA00023136"/>
    </source>
</evidence>
<feature type="domain" description="Mechanosensitive ion channel transmembrane helices 2/3" evidence="9">
    <location>
        <begin position="70"/>
        <end position="106"/>
    </location>
</feature>
<comment type="similarity">
    <text evidence="2">Belongs to the MscS (TC 1.A.23) family.</text>
</comment>
<evidence type="ECO:0008006" key="12">
    <source>
        <dbReference type="Google" id="ProtNLM"/>
    </source>
</evidence>
<evidence type="ECO:0000259" key="9">
    <source>
        <dbReference type="Pfam" id="PF21088"/>
    </source>
</evidence>
<dbReference type="Gene3D" id="1.10.287.1260">
    <property type="match status" value="1"/>
</dbReference>
<dbReference type="PANTHER" id="PTHR30460:SF0">
    <property type="entry name" value="MODERATE CONDUCTANCE MECHANOSENSITIVE CHANNEL YBIO"/>
    <property type="match status" value="1"/>
</dbReference>
<dbReference type="InterPro" id="IPR049142">
    <property type="entry name" value="MS_channel_1st"/>
</dbReference>
<feature type="transmembrane region" description="Helical" evidence="7">
    <location>
        <begin position="12"/>
        <end position="32"/>
    </location>
</feature>
<dbReference type="SUPFAM" id="SSF82861">
    <property type="entry name" value="Mechanosensitive channel protein MscS (YggB), transmembrane region"/>
    <property type="match status" value="1"/>
</dbReference>
<name>A0A1F7GX94_9BACT</name>
<keyword evidence="3" id="KW-1003">Cell membrane</keyword>
<keyword evidence="5 7" id="KW-1133">Transmembrane helix</keyword>
<sequence>MSNILGAADFYLNRLFFSAGVLIVTLFISYFLKKSVDLVFAGVKRKVADGYVLAKTRTIRSLLNNIIDAALFSVAVLIILSNWGVNVTPILTGAGILGLAFSFGAQTLVKDLIAGFFIIVENQFNIGDKIQVGKLEGEVYKMTLRMTVLRDKNGNLIYIPNSQITTVVKLKQN</sequence>
<dbReference type="GO" id="GO:0008381">
    <property type="term" value="F:mechanosensitive monoatomic ion channel activity"/>
    <property type="evidence" value="ECO:0007669"/>
    <property type="project" value="InterPro"/>
</dbReference>
<proteinExistence type="inferred from homology"/>
<evidence type="ECO:0000313" key="10">
    <source>
        <dbReference type="EMBL" id="OGK23394.1"/>
    </source>
</evidence>
<feature type="domain" description="Mechanosensitive ion channel MscS" evidence="8">
    <location>
        <begin position="107"/>
        <end position="166"/>
    </location>
</feature>
<dbReference type="SUPFAM" id="SSF50182">
    <property type="entry name" value="Sm-like ribonucleoproteins"/>
    <property type="match status" value="1"/>
</dbReference>
<feature type="transmembrane region" description="Helical" evidence="7">
    <location>
        <begin position="62"/>
        <end position="84"/>
    </location>
</feature>
<dbReference type="InterPro" id="IPR011014">
    <property type="entry name" value="MscS_channel_TM-2"/>
</dbReference>
<evidence type="ECO:0000256" key="5">
    <source>
        <dbReference type="ARBA" id="ARBA00022989"/>
    </source>
</evidence>
<accession>A0A1F7GX94</accession>
<dbReference type="Proteomes" id="UP000177913">
    <property type="component" value="Unassembled WGS sequence"/>
</dbReference>
<dbReference type="InterPro" id="IPR010920">
    <property type="entry name" value="LSM_dom_sf"/>
</dbReference>
<reference evidence="10 11" key="1">
    <citation type="journal article" date="2016" name="Nat. Commun.">
        <title>Thousands of microbial genomes shed light on interconnected biogeochemical processes in an aquifer system.</title>
        <authorList>
            <person name="Anantharaman K."/>
            <person name="Brown C.T."/>
            <person name="Hug L.A."/>
            <person name="Sharon I."/>
            <person name="Castelle C.J."/>
            <person name="Probst A.J."/>
            <person name="Thomas B.C."/>
            <person name="Singh A."/>
            <person name="Wilkins M.J."/>
            <person name="Karaoz U."/>
            <person name="Brodie E.L."/>
            <person name="Williams K.H."/>
            <person name="Hubbard S.S."/>
            <person name="Banfield J.F."/>
        </authorList>
    </citation>
    <scope>NUCLEOTIDE SEQUENCE [LARGE SCALE GENOMIC DNA]</scope>
</reference>
<dbReference type="Gene3D" id="2.30.30.60">
    <property type="match status" value="1"/>
</dbReference>
<evidence type="ECO:0000256" key="7">
    <source>
        <dbReference type="SAM" id="Phobius"/>
    </source>
</evidence>
<evidence type="ECO:0000256" key="4">
    <source>
        <dbReference type="ARBA" id="ARBA00022692"/>
    </source>
</evidence>
<protein>
    <recommendedName>
        <fullName evidence="12">Mechanosensitive ion channel protein MscS</fullName>
    </recommendedName>
</protein>
<dbReference type="GO" id="GO:0005886">
    <property type="term" value="C:plasma membrane"/>
    <property type="evidence" value="ECO:0007669"/>
    <property type="project" value="UniProtKB-SubCell"/>
</dbReference>
<dbReference type="AlphaFoldDB" id="A0A1F7GX94"/>
<evidence type="ECO:0000256" key="2">
    <source>
        <dbReference type="ARBA" id="ARBA00008017"/>
    </source>
</evidence>
<dbReference type="Pfam" id="PF21088">
    <property type="entry name" value="MS_channel_1st"/>
    <property type="match status" value="1"/>
</dbReference>
<keyword evidence="4 7" id="KW-0812">Transmembrane</keyword>
<evidence type="ECO:0000259" key="8">
    <source>
        <dbReference type="Pfam" id="PF00924"/>
    </source>
</evidence>
<dbReference type="Pfam" id="PF00924">
    <property type="entry name" value="MS_channel_2nd"/>
    <property type="match status" value="1"/>
</dbReference>
<dbReference type="InterPro" id="IPR006685">
    <property type="entry name" value="MscS_channel_2nd"/>
</dbReference>
<keyword evidence="6 7" id="KW-0472">Membrane</keyword>
<organism evidence="10 11">
    <name type="scientific">Candidatus Roizmanbacteria bacterium RIFCSPHIGHO2_02_FULL_38_11</name>
    <dbReference type="NCBI Taxonomy" id="1802039"/>
    <lineage>
        <taxon>Bacteria</taxon>
        <taxon>Candidatus Roizmaniibacteriota</taxon>
    </lineage>
</organism>
<evidence type="ECO:0000313" key="11">
    <source>
        <dbReference type="Proteomes" id="UP000177913"/>
    </source>
</evidence>
<feature type="transmembrane region" description="Helical" evidence="7">
    <location>
        <begin position="90"/>
        <end position="109"/>
    </location>
</feature>
<gene>
    <name evidence="10" type="ORF">A3C25_01865</name>
</gene>
<comment type="subcellular location">
    <subcellularLocation>
        <location evidence="1">Cell membrane</location>
        <topology evidence="1">Multi-pass membrane protein</topology>
    </subcellularLocation>
</comment>
<evidence type="ECO:0000256" key="3">
    <source>
        <dbReference type="ARBA" id="ARBA00022475"/>
    </source>
</evidence>
<dbReference type="EMBL" id="MFZO01000047">
    <property type="protein sequence ID" value="OGK23394.1"/>
    <property type="molecule type" value="Genomic_DNA"/>
</dbReference>
<dbReference type="PANTHER" id="PTHR30460">
    <property type="entry name" value="MODERATE CONDUCTANCE MECHANOSENSITIVE CHANNEL YBIO"/>
    <property type="match status" value="1"/>
</dbReference>
<dbReference type="InterPro" id="IPR045276">
    <property type="entry name" value="YbiO_bact"/>
</dbReference>
<evidence type="ECO:0000256" key="1">
    <source>
        <dbReference type="ARBA" id="ARBA00004651"/>
    </source>
</evidence>